<proteinExistence type="predicted"/>
<organism evidence="16 17">
    <name type="scientific">Engystomops pustulosus</name>
    <name type="common">Tungara frog</name>
    <name type="synonym">Physalaemus pustulosus</name>
    <dbReference type="NCBI Taxonomy" id="76066"/>
    <lineage>
        <taxon>Eukaryota</taxon>
        <taxon>Metazoa</taxon>
        <taxon>Chordata</taxon>
        <taxon>Craniata</taxon>
        <taxon>Vertebrata</taxon>
        <taxon>Euteleostomi</taxon>
        <taxon>Amphibia</taxon>
        <taxon>Batrachia</taxon>
        <taxon>Anura</taxon>
        <taxon>Neobatrachia</taxon>
        <taxon>Hyloidea</taxon>
        <taxon>Leptodactylidae</taxon>
        <taxon>Leiuperinae</taxon>
        <taxon>Engystomops</taxon>
    </lineage>
</organism>
<dbReference type="FunFam" id="1.20.1070.10:FF:000010">
    <property type="entry name" value="Olfactory receptor"/>
    <property type="match status" value="1"/>
</dbReference>
<feature type="transmembrane region" description="Helical" evidence="14">
    <location>
        <begin position="95"/>
        <end position="114"/>
    </location>
</feature>
<dbReference type="EMBL" id="WNYA01002273">
    <property type="protein sequence ID" value="KAG8544448.1"/>
    <property type="molecule type" value="Genomic_DNA"/>
</dbReference>
<feature type="transmembrane region" description="Helical" evidence="14">
    <location>
        <begin position="272"/>
        <end position="295"/>
    </location>
</feature>
<reference evidence="16" key="1">
    <citation type="thesis" date="2020" institute="ProQuest LLC" country="789 East Eisenhower Parkway, Ann Arbor, MI, USA">
        <title>Comparative Genomics and Chromosome Evolution.</title>
        <authorList>
            <person name="Mudd A.B."/>
        </authorList>
    </citation>
    <scope>NUCLEOTIDE SEQUENCE</scope>
    <source>
        <strain evidence="16">237g6f4</strain>
        <tissue evidence="16">Blood</tissue>
    </source>
</reference>
<evidence type="ECO:0000256" key="2">
    <source>
        <dbReference type="ARBA" id="ARBA00022475"/>
    </source>
</evidence>
<protein>
    <recommendedName>
        <fullName evidence="15">G-protein coupled receptors family 1 profile domain-containing protein</fullName>
    </recommendedName>
</protein>
<keyword evidence="5" id="KW-0552">Olfaction</keyword>
<sequence length="342" mass="38864">MLFSAAAPPGGRRRNYLNESRQDPNPPQRTRRWIAKDRDNLTVISEFFLLGFQGSQYLRNVLFFQFLILFGATICGNLLIIVLVSTSKILHTPMYFFISQLSLSDILLTTNITPKMLHILLNNGGAITFTGCLTQFYFFGFTLNFVCFLLPAMSYDRYVAVCNPLRYISIMRSVFCIQLVALCWMMGFVGSLILTVPSSQFHYCGANIDHLYCDIVPLLKLACSNAFIVQIELYVIGSPFIFSQILIVVVFYTCIVLAVLRISTSTGRQKAFSTCSSHLIVVFIFYWTIVIVYVFPIKGQTSTISKVVSLLYTVFTPLMNPIIYSLRNKDIKKAVQQTLRKH</sequence>
<keyword evidence="17" id="KW-1185">Reference proteome</keyword>
<dbReference type="PRINTS" id="PR00245">
    <property type="entry name" value="OLFACTORYR"/>
</dbReference>
<dbReference type="GO" id="GO:0004930">
    <property type="term" value="F:G protein-coupled receptor activity"/>
    <property type="evidence" value="ECO:0007669"/>
    <property type="project" value="UniProtKB-KW"/>
</dbReference>
<dbReference type="InterPro" id="IPR017452">
    <property type="entry name" value="GPCR_Rhodpsn_7TM"/>
</dbReference>
<keyword evidence="3" id="KW-0716">Sensory transduction</keyword>
<evidence type="ECO:0000256" key="5">
    <source>
        <dbReference type="ARBA" id="ARBA00022725"/>
    </source>
</evidence>
<feature type="transmembrane region" description="Helical" evidence="14">
    <location>
        <begin position="240"/>
        <end position="260"/>
    </location>
</feature>
<dbReference type="Proteomes" id="UP000824782">
    <property type="component" value="Unassembled WGS sequence"/>
</dbReference>
<evidence type="ECO:0000256" key="3">
    <source>
        <dbReference type="ARBA" id="ARBA00022606"/>
    </source>
</evidence>
<dbReference type="Gene3D" id="1.20.1070.10">
    <property type="entry name" value="Rhodopsin 7-helix transmembrane proteins"/>
    <property type="match status" value="1"/>
</dbReference>
<dbReference type="PRINTS" id="PR00237">
    <property type="entry name" value="GPCRRHODOPSN"/>
</dbReference>
<keyword evidence="9" id="KW-1015">Disulfide bond</keyword>
<feature type="region of interest" description="Disordered" evidence="13">
    <location>
        <begin position="1"/>
        <end position="30"/>
    </location>
</feature>
<feature type="domain" description="G-protein coupled receptors family 1 profile" evidence="15">
    <location>
        <begin position="76"/>
        <end position="324"/>
    </location>
</feature>
<evidence type="ECO:0000256" key="9">
    <source>
        <dbReference type="ARBA" id="ARBA00023157"/>
    </source>
</evidence>
<feature type="transmembrane region" description="Helical" evidence="14">
    <location>
        <begin position="134"/>
        <end position="153"/>
    </location>
</feature>
<evidence type="ECO:0000256" key="7">
    <source>
        <dbReference type="ARBA" id="ARBA00023040"/>
    </source>
</evidence>
<comment type="subcellular location">
    <subcellularLocation>
        <location evidence="1">Cell membrane</location>
        <topology evidence="1">Multi-pass membrane protein</topology>
    </subcellularLocation>
</comment>
<keyword evidence="6 14" id="KW-1133">Transmembrane helix</keyword>
<evidence type="ECO:0000256" key="14">
    <source>
        <dbReference type="SAM" id="Phobius"/>
    </source>
</evidence>
<dbReference type="Pfam" id="PF13853">
    <property type="entry name" value="7tm_4"/>
    <property type="match status" value="1"/>
</dbReference>
<keyword evidence="8 14" id="KW-0472">Membrane</keyword>
<name>A0AAV6ZDV8_ENGPU</name>
<dbReference type="GO" id="GO:0005886">
    <property type="term" value="C:plasma membrane"/>
    <property type="evidence" value="ECO:0007669"/>
    <property type="project" value="UniProtKB-SubCell"/>
</dbReference>
<evidence type="ECO:0000313" key="17">
    <source>
        <dbReference type="Proteomes" id="UP000824782"/>
    </source>
</evidence>
<keyword evidence="7" id="KW-0297">G-protein coupled receptor</keyword>
<feature type="transmembrane region" description="Helical" evidence="14">
    <location>
        <begin position="174"/>
        <end position="194"/>
    </location>
</feature>
<feature type="transmembrane region" description="Helical" evidence="14">
    <location>
        <begin position="62"/>
        <end position="83"/>
    </location>
</feature>
<dbReference type="InterPro" id="IPR000725">
    <property type="entry name" value="Olfact_rcpt"/>
</dbReference>
<keyword evidence="2" id="KW-1003">Cell membrane</keyword>
<evidence type="ECO:0000256" key="11">
    <source>
        <dbReference type="ARBA" id="ARBA00023180"/>
    </source>
</evidence>
<evidence type="ECO:0000256" key="1">
    <source>
        <dbReference type="ARBA" id="ARBA00004651"/>
    </source>
</evidence>
<dbReference type="InterPro" id="IPR000276">
    <property type="entry name" value="GPCR_Rhodpsn"/>
</dbReference>
<evidence type="ECO:0000256" key="6">
    <source>
        <dbReference type="ARBA" id="ARBA00022989"/>
    </source>
</evidence>
<evidence type="ECO:0000259" key="15">
    <source>
        <dbReference type="PROSITE" id="PS50262"/>
    </source>
</evidence>
<keyword evidence="12" id="KW-0807">Transducer</keyword>
<comment type="caution">
    <text evidence="16">The sequence shown here is derived from an EMBL/GenBank/DDBJ whole genome shotgun (WGS) entry which is preliminary data.</text>
</comment>
<evidence type="ECO:0000313" key="16">
    <source>
        <dbReference type="EMBL" id="KAG8544448.1"/>
    </source>
</evidence>
<evidence type="ECO:0000256" key="10">
    <source>
        <dbReference type="ARBA" id="ARBA00023170"/>
    </source>
</evidence>
<dbReference type="PROSITE" id="PS50262">
    <property type="entry name" value="G_PROTEIN_RECEP_F1_2"/>
    <property type="match status" value="1"/>
</dbReference>
<dbReference type="SUPFAM" id="SSF81321">
    <property type="entry name" value="Family A G protein-coupled receptor-like"/>
    <property type="match status" value="1"/>
</dbReference>
<gene>
    <name evidence="16" type="ORF">GDO81_022481</name>
</gene>
<feature type="transmembrane region" description="Helical" evidence="14">
    <location>
        <begin position="307"/>
        <end position="326"/>
    </location>
</feature>
<dbReference type="InterPro" id="IPR050939">
    <property type="entry name" value="Olfactory_GPCR1"/>
</dbReference>
<dbReference type="AlphaFoldDB" id="A0AAV6ZDV8"/>
<dbReference type="GO" id="GO:0004984">
    <property type="term" value="F:olfactory receptor activity"/>
    <property type="evidence" value="ECO:0007669"/>
    <property type="project" value="InterPro"/>
</dbReference>
<keyword evidence="11" id="KW-0325">Glycoprotein</keyword>
<dbReference type="PANTHER" id="PTHR24242">
    <property type="entry name" value="G-PROTEIN COUPLED RECEPTOR"/>
    <property type="match status" value="1"/>
</dbReference>
<keyword evidence="10" id="KW-0675">Receptor</keyword>
<accession>A0AAV6ZDV8</accession>
<evidence type="ECO:0000256" key="13">
    <source>
        <dbReference type="SAM" id="MobiDB-lite"/>
    </source>
</evidence>
<dbReference type="PANTHER" id="PTHR24242:SF253">
    <property type="entry name" value="OLFACTORY RECEPTOR-RELATED"/>
    <property type="match status" value="1"/>
</dbReference>
<evidence type="ECO:0000256" key="12">
    <source>
        <dbReference type="ARBA" id="ARBA00023224"/>
    </source>
</evidence>
<keyword evidence="4 14" id="KW-0812">Transmembrane</keyword>
<evidence type="ECO:0000256" key="4">
    <source>
        <dbReference type="ARBA" id="ARBA00022692"/>
    </source>
</evidence>
<evidence type="ECO:0000256" key="8">
    <source>
        <dbReference type="ARBA" id="ARBA00023136"/>
    </source>
</evidence>